<dbReference type="Pfam" id="PF17289">
    <property type="entry name" value="Terminase_6C"/>
    <property type="match status" value="1"/>
</dbReference>
<gene>
    <name evidence="3" type="ORF">PUT78_20430</name>
</gene>
<accession>A0ABT5TEA3</accession>
<feature type="domain" description="Terminase large subunit gp17-like C-terminal" evidence="2">
    <location>
        <begin position="282"/>
        <end position="423"/>
    </location>
</feature>
<evidence type="ECO:0000313" key="3">
    <source>
        <dbReference type="EMBL" id="MDD7973435.1"/>
    </source>
</evidence>
<name>A0ABT5TEA3_9RHOB</name>
<reference evidence="3" key="1">
    <citation type="submission" date="2023-02" db="EMBL/GenBank/DDBJ databases">
        <title>Description of Roseinatronobacter alkalisoli sp. nov., an alkaliphilic bacerium isolated from soda soil.</title>
        <authorList>
            <person name="Wei W."/>
        </authorList>
    </citation>
    <scope>NUCLEOTIDE SEQUENCE</scope>
    <source>
        <strain evidence="3">HJB301</strain>
    </source>
</reference>
<organism evidence="3 4">
    <name type="scientific">Roseinatronobacter alkalisoli</name>
    <dbReference type="NCBI Taxonomy" id="3028235"/>
    <lineage>
        <taxon>Bacteria</taxon>
        <taxon>Pseudomonadati</taxon>
        <taxon>Pseudomonadota</taxon>
        <taxon>Alphaproteobacteria</taxon>
        <taxon>Rhodobacterales</taxon>
        <taxon>Paracoccaceae</taxon>
        <taxon>Roseinatronobacter</taxon>
    </lineage>
</organism>
<dbReference type="Gene3D" id="3.30.420.240">
    <property type="match status" value="1"/>
</dbReference>
<dbReference type="InterPro" id="IPR035421">
    <property type="entry name" value="Terminase_6C"/>
</dbReference>
<dbReference type="Gene3D" id="3.40.50.300">
    <property type="entry name" value="P-loop containing nucleotide triphosphate hydrolases"/>
    <property type="match status" value="1"/>
</dbReference>
<proteinExistence type="predicted"/>
<evidence type="ECO:0000313" key="4">
    <source>
        <dbReference type="Proteomes" id="UP001431784"/>
    </source>
</evidence>
<keyword evidence="4" id="KW-1185">Reference proteome</keyword>
<keyword evidence="1" id="KW-1188">Viral release from host cell</keyword>
<comment type="caution">
    <text evidence="3">The sequence shown here is derived from an EMBL/GenBank/DDBJ whole genome shotgun (WGS) entry which is preliminary data.</text>
</comment>
<sequence length="443" mass="49058">MTSSLLHSMLSLSEPERHKVLATLTESQAAELLYDWNFWGRPNQQLPAGDWFVWMILAGRGWGKTRTAVENISRLLRGPTPLTAPKGAPAMMSFIADNPFDMRQYSIEGLSGFAHVGPPEWRPIHEPSKRTLTWPNGCKALLFSAEDPEALRGASGSFFWWDELAKSRYARAGWDNLMFGMREGNPRGIVTTTPRPIPLMRELVDSPSTHVTKGSTWDNKLNLSGRYFETVIKPRMGTRLGKQEIDGQLLDDVQGALWGYDVIDAARITYEKVPGLQRIVVAVDPSGGGDDIGIVVAGEGFDGTLYVLFDATCNLSPGGWARRVNEMYTHFGADRIVAERNFGGDMVESNIRSVDPLLPVTMVTASRGKVVRAEPVAALYEQGRVKHAGHFDELEAQMYHMTTHGFIGEGSPDRVDALVWAMTELALTKPERDRGVSGQRELG</sequence>
<protein>
    <submittedName>
        <fullName evidence="3">Terminase family protein</fullName>
    </submittedName>
</protein>
<dbReference type="EMBL" id="JAQZSM010000034">
    <property type="protein sequence ID" value="MDD7973435.1"/>
    <property type="molecule type" value="Genomic_DNA"/>
</dbReference>
<evidence type="ECO:0000256" key="1">
    <source>
        <dbReference type="ARBA" id="ARBA00022612"/>
    </source>
</evidence>
<dbReference type="InterPro" id="IPR027417">
    <property type="entry name" value="P-loop_NTPase"/>
</dbReference>
<evidence type="ECO:0000259" key="2">
    <source>
        <dbReference type="Pfam" id="PF17289"/>
    </source>
</evidence>
<dbReference type="RefSeq" id="WP_274354104.1">
    <property type="nucleotide sequence ID" value="NZ_JAQZSM010000034.1"/>
</dbReference>
<dbReference type="Pfam" id="PF03237">
    <property type="entry name" value="Terminase_6N"/>
    <property type="match status" value="1"/>
</dbReference>
<dbReference type="Proteomes" id="UP001431784">
    <property type="component" value="Unassembled WGS sequence"/>
</dbReference>